<dbReference type="RefSeq" id="WP_051055155.1">
    <property type="nucleotide sequence ID" value="NZ_CAJUXZ010000012.1"/>
</dbReference>
<organism evidence="3 6">
    <name type="scientific">Rhodococcus opacus</name>
    <name type="common">Nocardia opaca</name>
    <dbReference type="NCBI Taxonomy" id="37919"/>
    <lineage>
        <taxon>Bacteria</taxon>
        <taxon>Bacillati</taxon>
        <taxon>Actinomycetota</taxon>
        <taxon>Actinomycetes</taxon>
        <taxon>Mycobacteriales</taxon>
        <taxon>Nocardiaceae</taxon>
        <taxon>Rhodococcus</taxon>
    </lineage>
</organism>
<dbReference type="PANTHER" id="PTHR33164:SF101">
    <property type="entry name" value="TRANSCRIPTIONAL REPRESSOR MPRA"/>
    <property type="match status" value="1"/>
</dbReference>
<dbReference type="GO" id="GO:0006950">
    <property type="term" value="P:response to stress"/>
    <property type="evidence" value="ECO:0007669"/>
    <property type="project" value="TreeGrafter"/>
</dbReference>
<evidence type="ECO:0000313" key="5">
    <source>
        <dbReference type="EMBL" id="WLF50457.1"/>
    </source>
</evidence>
<feature type="compositionally biased region" description="Low complexity" evidence="1">
    <location>
        <begin position="149"/>
        <end position="165"/>
    </location>
</feature>
<dbReference type="PANTHER" id="PTHR33164">
    <property type="entry name" value="TRANSCRIPTIONAL REGULATOR, MARR FAMILY"/>
    <property type="match status" value="1"/>
</dbReference>
<feature type="domain" description="HTH marR-type" evidence="2">
    <location>
        <begin position="19"/>
        <end position="155"/>
    </location>
</feature>
<dbReference type="InterPro" id="IPR036388">
    <property type="entry name" value="WH-like_DNA-bd_sf"/>
</dbReference>
<dbReference type="InterPro" id="IPR036390">
    <property type="entry name" value="WH_DNA-bd_sf"/>
</dbReference>
<evidence type="ECO:0000313" key="6">
    <source>
        <dbReference type="Proteomes" id="UP000186108"/>
    </source>
</evidence>
<dbReference type="Proteomes" id="UP001231166">
    <property type="component" value="Chromosome"/>
</dbReference>
<dbReference type="SUPFAM" id="SSF46785">
    <property type="entry name" value="Winged helix' DNA-binding domain"/>
    <property type="match status" value="1"/>
</dbReference>
<gene>
    <name evidence="4" type="ORF">O4328_34005</name>
    <name evidence="5" type="ORF">Q5707_16360</name>
    <name evidence="3" type="ORF">R1CP_15865</name>
</gene>
<sequence length="172" mass="18350">MATAQPPHSAPAAESVPPYTSLIAAVLQTQKLITHQLNSTLRPLGLSFARYEVLAMMIAANAPLPMVRIVRALDRHPTTIGTLIEGLEGSGLALRTINRSDRRSTLVTITDKGREVATSATRALDAVALADPKVMRRLHEDLQQLLSATRRASTAARGGHHTTAADLPGGRP</sequence>
<keyword evidence="7" id="KW-1185">Reference proteome</keyword>
<name>A0A1B1K5F5_RHOOP</name>
<dbReference type="Proteomes" id="UP001066327">
    <property type="component" value="Unassembled WGS sequence"/>
</dbReference>
<dbReference type="Proteomes" id="UP000186108">
    <property type="component" value="Chromosome"/>
</dbReference>
<dbReference type="EMBL" id="JAPWIS010000023">
    <property type="protein sequence ID" value="MCZ4588612.1"/>
    <property type="molecule type" value="Genomic_DNA"/>
</dbReference>
<proteinExistence type="predicted"/>
<evidence type="ECO:0000313" key="4">
    <source>
        <dbReference type="EMBL" id="MCZ4588612.1"/>
    </source>
</evidence>
<feature type="region of interest" description="Disordered" evidence="1">
    <location>
        <begin position="149"/>
        <end position="172"/>
    </location>
</feature>
<dbReference type="AlphaFoldDB" id="A0A1B1K5F5"/>
<dbReference type="PROSITE" id="PS50995">
    <property type="entry name" value="HTH_MARR_2"/>
    <property type="match status" value="1"/>
</dbReference>
<evidence type="ECO:0000259" key="2">
    <source>
        <dbReference type="PROSITE" id="PS50995"/>
    </source>
</evidence>
<dbReference type="InterPro" id="IPR039422">
    <property type="entry name" value="MarR/SlyA-like"/>
</dbReference>
<evidence type="ECO:0000313" key="3">
    <source>
        <dbReference type="EMBL" id="ANS27864.1"/>
    </source>
</evidence>
<evidence type="ECO:0000256" key="1">
    <source>
        <dbReference type="SAM" id="MobiDB-lite"/>
    </source>
</evidence>
<dbReference type="EMBL" id="CP009111">
    <property type="protein sequence ID" value="ANS27864.1"/>
    <property type="molecule type" value="Genomic_DNA"/>
</dbReference>
<dbReference type="EMBL" id="CP130953">
    <property type="protein sequence ID" value="WLF50457.1"/>
    <property type="molecule type" value="Genomic_DNA"/>
</dbReference>
<dbReference type="PATRIC" id="fig|37919.13.peg.3264"/>
<dbReference type="SMART" id="SM00347">
    <property type="entry name" value="HTH_MARR"/>
    <property type="match status" value="1"/>
</dbReference>
<reference evidence="4" key="2">
    <citation type="submission" date="2022-12" db="EMBL/GenBank/DDBJ databases">
        <authorList>
            <person name="Krivoruchko A.V."/>
            <person name="Elkin A."/>
        </authorList>
    </citation>
    <scope>NUCLEOTIDE SEQUENCE</scope>
    <source>
        <strain evidence="4">IEGM 249</strain>
    </source>
</reference>
<reference evidence="3 6" key="1">
    <citation type="submission" date="2014-07" db="EMBL/GenBank/DDBJ databases">
        <authorList>
            <person name="Zhang J.E."/>
            <person name="Yang H."/>
            <person name="Guo J."/>
            <person name="Deng Z."/>
            <person name="Luo H."/>
            <person name="Luo M."/>
            <person name="Zhao B."/>
        </authorList>
    </citation>
    <scope>NUCLEOTIDE SEQUENCE [LARGE SCALE GENOMIC DNA]</scope>
    <source>
        <strain evidence="3 6">1CP</strain>
    </source>
</reference>
<protein>
    <submittedName>
        <fullName evidence="3">MarR family transcriptional regulator</fullName>
    </submittedName>
</protein>
<accession>A0A1B1K5F5</accession>
<reference evidence="5" key="3">
    <citation type="submission" date="2023-07" db="EMBL/GenBank/DDBJ databases">
        <title>Genomic analysis of Rhodococcus opacus VOC-14 with glycol ethers degradation activity.</title>
        <authorList>
            <person name="Narkevich D.A."/>
            <person name="Hlushen A.M."/>
            <person name="Akhremchuk A.E."/>
            <person name="Sikolenko M.A."/>
            <person name="Valentovich L.N."/>
        </authorList>
    </citation>
    <scope>NUCLEOTIDE SEQUENCE</scope>
    <source>
        <strain evidence="5">VOC-14</strain>
    </source>
</reference>
<dbReference type="GO" id="GO:0003700">
    <property type="term" value="F:DNA-binding transcription factor activity"/>
    <property type="evidence" value="ECO:0007669"/>
    <property type="project" value="InterPro"/>
</dbReference>
<dbReference type="InterPro" id="IPR000835">
    <property type="entry name" value="HTH_MarR-typ"/>
</dbReference>
<dbReference type="Gene3D" id="1.10.10.10">
    <property type="entry name" value="Winged helix-like DNA-binding domain superfamily/Winged helix DNA-binding domain"/>
    <property type="match status" value="1"/>
</dbReference>
<evidence type="ECO:0000313" key="7">
    <source>
        <dbReference type="Proteomes" id="UP001066327"/>
    </source>
</evidence>